<evidence type="ECO:0000313" key="5">
    <source>
        <dbReference type="WBParaSite" id="ACAC_0000845701-mRNA-1"/>
    </source>
</evidence>
<feature type="compositionally biased region" description="Gly residues" evidence="2">
    <location>
        <begin position="205"/>
        <end position="233"/>
    </location>
</feature>
<evidence type="ECO:0000256" key="2">
    <source>
        <dbReference type="SAM" id="MobiDB-lite"/>
    </source>
</evidence>
<feature type="region of interest" description="Disordered" evidence="2">
    <location>
        <begin position="205"/>
        <end position="249"/>
    </location>
</feature>
<dbReference type="PANTHER" id="PTHR21593:SF36">
    <property type="entry name" value="DUF148 DOMAIN-CONTAINING PROTEIN-RELATED"/>
    <property type="match status" value="1"/>
</dbReference>
<proteinExistence type="predicted"/>
<name>A0A0K0DCV4_ANGCA</name>
<dbReference type="PANTHER" id="PTHR21593">
    <property type="entry name" value="PRION-LIKE- Q/N-RICH -DOMAIN-BEARING PROTEIN PROTEIN"/>
    <property type="match status" value="1"/>
</dbReference>
<dbReference type="WBParaSite" id="ACAC_0000845701-mRNA-1">
    <property type="protein sequence ID" value="ACAC_0000845701-mRNA-1"/>
    <property type="gene ID" value="ACAC_0000845701"/>
</dbReference>
<evidence type="ECO:0000313" key="4">
    <source>
        <dbReference type="Proteomes" id="UP000035642"/>
    </source>
</evidence>
<reference evidence="5" key="2">
    <citation type="submission" date="2017-02" db="UniProtKB">
        <authorList>
            <consortium name="WormBaseParasite"/>
        </authorList>
    </citation>
    <scope>IDENTIFICATION</scope>
</reference>
<keyword evidence="4" id="KW-1185">Reference proteome</keyword>
<accession>A0A0K0DCV4</accession>
<evidence type="ECO:0000256" key="3">
    <source>
        <dbReference type="SAM" id="SignalP"/>
    </source>
</evidence>
<feature type="coiled-coil region" evidence="1">
    <location>
        <begin position="103"/>
        <end position="169"/>
    </location>
</feature>
<dbReference type="Proteomes" id="UP000035642">
    <property type="component" value="Unassembled WGS sequence"/>
</dbReference>
<sequence length="249" mass="27514">MKVLAILLCIGYALSYPGYDPYDQDTDYTGHSHGGHQGFSHDDFLAGLSRKAISEYTKITERTSQTIAQMEKALKRWARKYGVEVNDVQRPFKEENGETFRFQDKYTASVEEHKREHEEFERSINKLGKALTTFFREYVKIGKDKRMTMDSLMRKNQALYNKLDEKQKEVASFIIQRYLMSLEGGPGGDGGCSGDCGGFPGSGGGFPGSGGGFPGSDGGYPGGFGGSQGGSGGFTEMNEEYPESYENEN</sequence>
<evidence type="ECO:0000256" key="1">
    <source>
        <dbReference type="SAM" id="Coils"/>
    </source>
</evidence>
<feature type="compositionally biased region" description="Acidic residues" evidence="2">
    <location>
        <begin position="237"/>
        <end position="249"/>
    </location>
</feature>
<protein>
    <submittedName>
        <fullName evidence="5">DUF148 domain-containing protein</fullName>
    </submittedName>
</protein>
<feature type="chain" id="PRO_5013221010" evidence="3">
    <location>
        <begin position="16"/>
        <end position="249"/>
    </location>
</feature>
<reference evidence="4" key="1">
    <citation type="submission" date="2012-09" db="EMBL/GenBank/DDBJ databases">
        <authorList>
            <person name="Martin A.A."/>
        </authorList>
    </citation>
    <scope>NUCLEOTIDE SEQUENCE</scope>
</reference>
<dbReference type="InterPro" id="IPR052823">
    <property type="entry name" value="SXP/RAL-2_related"/>
</dbReference>
<dbReference type="STRING" id="6313.A0A0K0DCV4"/>
<organism evidence="4 5">
    <name type="scientific">Angiostrongylus cantonensis</name>
    <name type="common">Rat lungworm</name>
    <dbReference type="NCBI Taxonomy" id="6313"/>
    <lineage>
        <taxon>Eukaryota</taxon>
        <taxon>Metazoa</taxon>
        <taxon>Ecdysozoa</taxon>
        <taxon>Nematoda</taxon>
        <taxon>Chromadorea</taxon>
        <taxon>Rhabditida</taxon>
        <taxon>Rhabditina</taxon>
        <taxon>Rhabditomorpha</taxon>
        <taxon>Strongyloidea</taxon>
        <taxon>Metastrongylidae</taxon>
        <taxon>Angiostrongylus</taxon>
    </lineage>
</organism>
<dbReference type="AlphaFoldDB" id="A0A0K0DCV4"/>
<feature type="signal peptide" evidence="3">
    <location>
        <begin position="1"/>
        <end position="15"/>
    </location>
</feature>
<keyword evidence="3" id="KW-0732">Signal</keyword>
<keyword evidence="1" id="KW-0175">Coiled coil</keyword>